<evidence type="ECO:0000313" key="3">
    <source>
        <dbReference type="Proteomes" id="UP000282483"/>
    </source>
</evidence>
<dbReference type="GO" id="GO:0016301">
    <property type="term" value="F:kinase activity"/>
    <property type="evidence" value="ECO:0007669"/>
    <property type="project" value="UniProtKB-KW"/>
</dbReference>
<gene>
    <name evidence="2" type="ORF">RVIR1_03790</name>
</gene>
<feature type="region of interest" description="Disordered" evidence="1">
    <location>
        <begin position="195"/>
        <end position="215"/>
    </location>
</feature>
<protein>
    <submittedName>
        <fullName evidence="2">Integral membrane sensor signal transduction histidine kinase</fullName>
    </submittedName>
</protein>
<dbReference type="Proteomes" id="UP000282483">
    <property type="component" value="Chromosome"/>
</dbReference>
<name>A0A2Z5UTW4_9COXI</name>
<dbReference type="AlphaFoldDB" id="A0A2Z5UTW4"/>
<organism evidence="2 3">
    <name type="scientific">Candidatus Rickettsiella viridis</name>
    <dbReference type="NCBI Taxonomy" id="676208"/>
    <lineage>
        <taxon>Bacteria</taxon>
        <taxon>Pseudomonadati</taxon>
        <taxon>Pseudomonadota</taxon>
        <taxon>Gammaproteobacteria</taxon>
        <taxon>Legionellales</taxon>
        <taxon>Coxiellaceae</taxon>
        <taxon>Rickettsiella</taxon>
    </lineage>
</organism>
<keyword evidence="2" id="KW-0418">Kinase</keyword>
<evidence type="ECO:0000256" key="1">
    <source>
        <dbReference type="SAM" id="MobiDB-lite"/>
    </source>
</evidence>
<keyword evidence="3" id="KW-1185">Reference proteome</keyword>
<proteinExistence type="predicted"/>
<sequence length="215" mass="24829">MEKKNIMPTETSKEMLSPKEIEKLAFLLKKDVRELEEMRLEAVKQELLNQKQLTKEEGDLCEIDSLITKLTTFDERDWKISFESERNPEKIYSSIIVDDDNNCPMLLELNGDKAQQQDTLSKLVNAYREITGKDPQTKTYKNAEELPEELKPLLANKPFPLTVMVLSLDNLEQFNKFNKIINSLADEGKIKITDITPQNAPEAQEENANRPTFRP</sequence>
<reference evidence="2 3" key="1">
    <citation type="submission" date="2017-03" db="EMBL/GenBank/DDBJ databases">
        <title>The genome sequence of Candidatus Rickettsiella viridis.</title>
        <authorList>
            <person name="Nikoh N."/>
            <person name="Tsuchida T."/>
            <person name="Yamaguchi K."/>
            <person name="Maeda T."/>
            <person name="Shigenobu S."/>
            <person name="Fukatsu T."/>
        </authorList>
    </citation>
    <scope>NUCLEOTIDE SEQUENCE [LARGE SCALE GENOMIC DNA]</scope>
    <source>
        <strain evidence="2 3">Ap-RA04</strain>
    </source>
</reference>
<accession>A0A2Z5UTW4</accession>
<dbReference type="KEGG" id="rvi:RVIR1_03790"/>
<evidence type="ECO:0000313" key="2">
    <source>
        <dbReference type="EMBL" id="BBB14894.1"/>
    </source>
</evidence>
<keyword evidence="2" id="KW-0808">Transferase</keyword>
<dbReference type="EMBL" id="AP018005">
    <property type="protein sequence ID" value="BBB14894.1"/>
    <property type="molecule type" value="Genomic_DNA"/>
</dbReference>